<organism evidence="7 8">
    <name type="scientific">Pusillibacter faecalis</name>
    <dbReference type="NCBI Taxonomy" id="2714358"/>
    <lineage>
        <taxon>Bacteria</taxon>
        <taxon>Bacillati</taxon>
        <taxon>Bacillota</taxon>
        <taxon>Clostridia</taxon>
        <taxon>Eubacteriales</taxon>
        <taxon>Oscillospiraceae</taxon>
        <taxon>Pusillibacter</taxon>
    </lineage>
</organism>
<dbReference type="InterPro" id="IPR036291">
    <property type="entry name" value="NAD(P)-bd_dom_sf"/>
</dbReference>
<feature type="domain" description="D-isomer specific 2-hydroxyacid dehydrogenase NAD-binding" evidence="6">
    <location>
        <begin position="106"/>
        <end position="283"/>
    </location>
</feature>
<sequence>MKIVITDCSWGSYDVEKQHLPKDAEVVCTQILTEEEVIETCKGAVATLSEYAPFTRRVLEQLPDLKIIANSAMGVDNIDLDAAKELGIAVTNVPDYCFDEVAEHAMALILSTLRNIPGYNEKVRKEKKWDFADAPKLYRINGMTMGLIGCGRIPRKAAVMAKGFGMKLVGYDPYLPKEVAEEFGIEMMPMERLAEVSDVILSHVPLMPSTEKMVGKNLFDHVKKQPIFVNTSRGGTVDHDALCDALESGAVRAAALDVVDEEPANFASRIFKYDNVIFTPHAAFYSETALEEVRRRSAENVTHFLAGEGDINYVVKPQ</sequence>
<dbReference type="InterPro" id="IPR050418">
    <property type="entry name" value="D-iso_2-hydroxyacid_DH_PdxB"/>
</dbReference>
<keyword evidence="2 4" id="KW-0560">Oxidoreductase</keyword>
<dbReference type="InterPro" id="IPR006140">
    <property type="entry name" value="D-isomer_DH_NAD-bd"/>
</dbReference>
<evidence type="ECO:0000259" key="6">
    <source>
        <dbReference type="Pfam" id="PF02826"/>
    </source>
</evidence>
<dbReference type="AlphaFoldDB" id="A0A810QEB0"/>
<dbReference type="GO" id="GO:0051287">
    <property type="term" value="F:NAD binding"/>
    <property type="evidence" value="ECO:0007669"/>
    <property type="project" value="InterPro"/>
</dbReference>
<dbReference type="Proteomes" id="UP000679848">
    <property type="component" value="Chromosome"/>
</dbReference>
<keyword evidence="3" id="KW-0520">NAD</keyword>
<dbReference type="SUPFAM" id="SSF51735">
    <property type="entry name" value="NAD(P)-binding Rossmann-fold domains"/>
    <property type="match status" value="1"/>
</dbReference>
<proteinExistence type="inferred from homology"/>
<evidence type="ECO:0000313" key="8">
    <source>
        <dbReference type="Proteomes" id="UP000679848"/>
    </source>
</evidence>
<protein>
    <recommendedName>
        <fullName evidence="9">C-terminal binding protein</fullName>
    </recommendedName>
</protein>
<evidence type="ECO:0000256" key="1">
    <source>
        <dbReference type="ARBA" id="ARBA00005854"/>
    </source>
</evidence>
<evidence type="ECO:0000256" key="3">
    <source>
        <dbReference type="ARBA" id="ARBA00023027"/>
    </source>
</evidence>
<dbReference type="InterPro" id="IPR043322">
    <property type="entry name" value="CtBP"/>
</dbReference>
<evidence type="ECO:0000256" key="4">
    <source>
        <dbReference type="RuleBase" id="RU003719"/>
    </source>
</evidence>
<dbReference type="Pfam" id="PF02826">
    <property type="entry name" value="2-Hacid_dh_C"/>
    <property type="match status" value="1"/>
</dbReference>
<dbReference type="Pfam" id="PF00389">
    <property type="entry name" value="2-Hacid_dh"/>
    <property type="match status" value="1"/>
</dbReference>
<comment type="similarity">
    <text evidence="1 4">Belongs to the D-isomer specific 2-hydroxyacid dehydrogenase family.</text>
</comment>
<feature type="domain" description="D-isomer specific 2-hydroxyacid dehydrogenase catalytic" evidence="5">
    <location>
        <begin position="17"/>
        <end position="314"/>
    </location>
</feature>
<dbReference type="InterPro" id="IPR006139">
    <property type="entry name" value="D-isomer_2_OHA_DH_cat_dom"/>
</dbReference>
<evidence type="ECO:0000256" key="2">
    <source>
        <dbReference type="ARBA" id="ARBA00023002"/>
    </source>
</evidence>
<evidence type="ECO:0000313" key="7">
    <source>
        <dbReference type="EMBL" id="BCK84607.1"/>
    </source>
</evidence>
<dbReference type="GO" id="GO:0016616">
    <property type="term" value="F:oxidoreductase activity, acting on the CH-OH group of donors, NAD or NADP as acceptor"/>
    <property type="evidence" value="ECO:0007669"/>
    <property type="project" value="InterPro"/>
</dbReference>
<dbReference type="KEGG" id="pfaa:MM59RIKEN_19260"/>
<dbReference type="Gene3D" id="3.40.50.720">
    <property type="entry name" value="NAD(P)-binding Rossmann-like Domain"/>
    <property type="match status" value="2"/>
</dbReference>
<keyword evidence="8" id="KW-1185">Reference proteome</keyword>
<dbReference type="EMBL" id="AP023420">
    <property type="protein sequence ID" value="BCK84607.1"/>
    <property type="molecule type" value="Genomic_DNA"/>
</dbReference>
<evidence type="ECO:0008006" key="9">
    <source>
        <dbReference type="Google" id="ProtNLM"/>
    </source>
</evidence>
<evidence type="ECO:0000259" key="5">
    <source>
        <dbReference type="Pfam" id="PF00389"/>
    </source>
</evidence>
<name>A0A810QEB0_9FIRM</name>
<accession>A0A810QEB0</accession>
<dbReference type="SUPFAM" id="SSF52283">
    <property type="entry name" value="Formate/glycerate dehydrogenase catalytic domain-like"/>
    <property type="match status" value="1"/>
</dbReference>
<dbReference type="CDD" id="cd05299">
    <property type="entry name" value="CtBP_dh"/>
    <property type="match status" value="1"/>
</dbReference>
<dbReference type="PANTHER" id="PTHR43761">
    <property type="entry name" value="D-ISOMER SPECIFIC 2-HYDROXYACID DEHYDROGENASE FAMILY PROTEIN (AFU_ORTHOLOGUE AFUA_1G13630)"/>
    <property type="match status" value="1"/>
</dbReference>
<dbReference type="PANTHER" id="PTHR43761:SF1">
    <property type="entry name" value="D-ISOMER SPECIFIC 2-HYDROXYACID DEHYDROGENASE CATALYTIC DOMAIN-CONTAINING PROTEIN-RELATED"/>
    <property type="match status" value="1"/>
</dbReference>
<dbReference type="RefSeq" id="WP_187029229.1">
    <property type="nucleotide sequence ID" value="NZ_AP023420.1"/>
</dbReference>
<gene>
    <name evidence="7" type="ORF">MM59RIKEN_19260</name>
</gene>
<dbReference type="GO" id="GO:0003714">
    <property type="term" value="F:transcription corepressor activity"/>
    <property type="evidence" value="ECO:0007669"/>
    <property type="project" value="InterPro"/>
</dbReference>
<reference evidence="7" key="1">
    <citation type="submission" date="2020-09" db="EMBL/GenBank/DDBJ databases">
        <title>New species isolated from human feces.</title>
        <authorList>
            <person name="Kitahara M."/>
            <person name="Shigeno Y."/>
            <person name="Shime M."/>
            <person name="Matsumoto Y."/>
            <person name="Nakamura S."/>
            <person name="Motooka D."/>
            <person name="Fukuoka S."/>
            <person name="Nishikawa H."/>
            <person name="Benno Y."/>
        </authorList>
    </citation>
    <scope>NUCLEOTIDE SEQUENCE</scope>
    <source>
        <strain evidence="7">MM59</strain>
    </source>
</reference>